<dbReference type="Pfam" id="PF00583">
    <property type="entry name" value="Acetyltransf_1"/>
    <property type="match status" value="1"/>
</dbReference>
<evidence type="ECO:0000313" key="2">
    <source>
        <dbReference type="EMBL" id="MEN3324821.1"/>
    </source>
</evidence>
<keyword evidence="3" id="KW-1185">Reference proteome</keyword>
<gene>
    <name evidence="2" type="ORF">VP395_13870</name>
</gene>
<evidence type="ECO:0000313" key="3">
    <source>
        <dbReference type="Proteomes" id="UP001416393"/>
    </source>
</evidence>
<dbReference type="RefSeq" id="WP_346242619.1">
    <property type="nucleotide sequence ID" value="NZ_JAZHYP010000008.1"/>
</dbReference>
<dbReference type="InterPro" id="IPR000182">
    <property type="entry name" value="GNAT_dom"/>
</dbReference>
<dbReference type="EMBL" id="JAZHYP010000008">
    <property type="protein sequence ID" value="MEN3324821.1"/>
    <property type="molecule type" value="Genomic_DNA"/>
</dbReference>
<organism evidence="2 3">
    <name type="scientific">Mariniflexile soesokkakense</name>
    <dbReference type="NCBI Taxonomy" id="1343160"/>
    <lineage>
        <taxon>Bacteria</taxon>
        <taxon>Pseudomonadati</taxon>
        <taxon>Bacteroidota</taxon>
        <taxon>Flavobacteriia</taxon>
        <taxon>Flavobacteriales</taxon>
        <taxon>Flavobacteriaceae</taxon>
        <taxon>Mariniflexile</taxon>
    </lineage>
</organism>
<dbReference type="InterPro" id="IPR016181">
    <property type="entry name" value="Acyl_CoA_acyltransferase"/>
</dbReference>
<dbReference type="CDD" id="cd04301">
    <property type="entry name" value="NAT_SF"/>
    <property type="match status" value="1"/>
</dbReference>
<dbReference type="Gene3D" id="3.40.630.30">
    <property type="match status" value="1"/>
</dbReference>
<feature type="domain" description="N-acetyltransferase" evidence="1">
    <location>
        <begin position="140"/>
        <end position="282"/>
    </location>
</feature>
<reference evidence="2 3" key="1">
    <citation type="submission" date="2024-01" db="EMBL/GenBank/DDBJ databases">
        <title>Mariniflexile litorale sp. nov., isolated from the shallow sediments of the Sea of Japan.</title>
        <authorList>
            <person name="Romanenko L."/>
            <person name="Bystritskaya E."/>
            <person name="Isaeva M."/>
        </authorList>
    </citation>
    <scope>NUCLEOTIDE SEQUENCE [LARGE SCALE GENOMIC DNA]</scope>
    <source>
        <strain evidence="2 3">KCTC 32427</strain>
    </source>
</reference>
<proteinExistence type="predicted"/>
<dbReference type="SUPFAM" id="SSF55729">
    <property type="entry name" value="Acyl-CoA N-acyltransferases (Nat)"/>
    <property type="match status" value="1"/>
</dbReference>
<sequence length="282" mass="33155">MIKIEEIEILDESFINKIENFASPERFQFYFFFNAVNMVNYGHTSFYDCFILKNGKTTKIIGLFIDFNYYLYGKDWTQEELKIVRDRIDFKSFPNEFHFVGTYELINQLFEKTDIKTNDFKNRIFYKITDKIKPSNTLLILYPTLTDLDELAQLCMEAHREEYKELSVRPLEDFINTARNQISKSSIVINKNGAEITGFCTAMYVESDEPMIGTLYVREKYRNKGIGKSLLNYLTSELMTKAKACYLMTERDNKSANKVMESIGFNNIYEHLDKTITAPKNM</sequence>
<evidence type="ECO:0000259" key="1">
    <source>
        <dbReference type="PROSITE" id="PS51186"/>
    </source>
</evidence>
<comment type="caution">
    <text evidence="2">The sequence shown here is derived from an EMBL/GenBank/DDBJ whole genome shotgun (WGS) entry which is preliminary data.</text>
</comment>
<name>A0ABV0AE57_9FLAO</name>
<dbReference type="PROSITE" id="PS51186">
    <property type="entry name" value="GNAT"/>
    <property type="match status" value="1"/>
</dbReference>
<accession>A0ABV0AE57</accession>
<protein>
    <submittedName>
        <fullName evidence="2">GNAT family N-acetyltransferase</fullName>
    </submittedName>
</protein>
<dbReference type="Proteomes" id="UP001416393">
    <property type="component" value="Unassembled WGS sequence"/>
</dbReference>